<evidence type="ECO:0008006" key="6">
    <source>
        <dbReference type="Google" id="ProtNLM"/>
    </source>
</evidence>
<evidence type="ECO:0000256" key="3">
    <source>
        <dbReference type="SAM" id="SignalP"/>
    </source>
</evidence>
<dbReference type="Gene3D" id="1.25.40.10">
    <property type="entry name" value="Tetratricopeptide repeat domain"/>
    <property type="match status" value="1"/>
</dbReference>
<dbReference type="InterPro" id="IPR011990">
    <property type="entry name" value="TPR-like_helical_dom_sf"/>
</dbReference>
<keyword evidence="5" id="KW-1185">Reference proteome</keyword>
<dbReference type="Proteomes" id="UP000603317">
    <property type="component" value="Unassembled WGS sequence"/>
</dbReference>
<accession>A0ABQ1FG43</accession>
<organism evidence="4 5">
    <name type="scientific">Blastomonas marina</name>
    <dbReference type="NCBI Taxonomy" id="1867408"/>
    <lineage>
        <taxon>Bacteria</taxon>
        <taxon>Pseudomonadati</taxon>
        <taxon>Pseudomonadota</taxon>
        <taxon>Alphaproteobacteria</taxon>
        <taxon>Sphingomonadales</taxon>
        <taxon>Sphingomonadaceae</taxon>
        <taxon>Blastomonas</taxon>
    </lineage>
</organism>
<reference evidence="5" key="1">
    <citation type="journal article" date="2019" name="Int. J. Syst. Evol. Microbiol.">
        <title>The Global Catalogue of Microorganisms (GCM) 10K type strain sequencing project: providing services to taxonomists for standard genome sequencing and annotation.</title>
        <authorList>
            <consortium name="The Broad Institute Genomics Platform"/>
            <consortium name="The Broad Institute Genome Sequencing Center for Infectious Disease"/>
            <person name="Wu L."/>
            <person name="Ma J."/>
        </authorList>
    </citation>
    <scope>NUCLEOTIDE SEQUENCE [LARGE SCALE GENOMIC DNA]</scope>
    <source>
        <strain evidence="5">CGMCC 1.15297</strain>
    </source>
</reference>
<feature type="coiled-coil region" evidence="1">
    <location>
        <begin position="85"/>
        <end position="112"/>
    </location>
</feature>
<dbReference type="SUPFAM" id="SSF48452">
    <property type="entry name" value="TPR-like"/>
    <property type="match status" value="1"/>
</dbReference>
<evidence type="ECO:0000313" key="5">
    <source>
        <dbReference type="Proteomes" id="UP000603317"/>
    </source>
</evidence>
<protein>
    <recommendedName>
        <fullName evidence="6">YbgF trimerisation domain-containing protein</fullName>
    </recommendedName>
</protein>
<comment type="caution">
    <text evidence="4">The sequence shown here is derived from an EMBL/GenBank/DDBJ whole genome shotgun (WGS) entry which is preliminary data.</text>
</comment>
<gene>
    <name evidence="4" type="ORF">GCM10010923_20440</name>
</gene>
<feature type="chain" id="PRO_5045826142" description="YbgF trimerisation domain-containing protein" evidence="3">
    <location>
        <begin position="31"/>
        <end position="303"/>
    </location>
</feature>
<dbReference type="EMBL" id="BMID01000001">
    <property type="protein sequence ID" value="GGA09904.1"/>
    <property type="molecule type" value="Genomic_DNA"/>
</dbReference>
<feature type="signal peptide" evidence="3">
    <location>
        <begin position="1"/>
        <end position="30"/>
    </location>
</feature>
<proteinExistence type="predicted"/>
<sequence length="303" mass="32924">MLRFSVTDFKTSIGAALALGLAVASVPAQAQDDAEVRIRALEAQVRALQRVVFPGGDGRFFEPQVDRGTSSQGGSQAGTPATGAVTDILARLEALETELARLTSLAEENRNDLRGLDTRLTTLESAAEAEAVAETAEVTVAPETTTAVAVPEQREEPSAERVAAVAAIVKPQSDDPGDDEYTYGFRLWDAGFYPEARQQLKIFVRDYPNHPLISFGRNLIGRAYLDDGDPEQAAAWFVENYTSDKTGRRAADSVLYLAIAMIRRNETERACTALGVFSREFAAEAVGRLETLYNTTRERVNCS</sequence>
<keyword evidence="3" id="KW-0732">Signal</keyword>
<dbReference type="RefSeq" id="WP_188642583.1">
    <property type="nucleotide sequence ID" value="NZ_BMID01000001.1"/>
</dbReference>
<feature type="compositionally biased region" description="Low complexity" evidence="2">
    <location>
        <begin position="68"/>
        <end position="79"/>
    </location>
</feature>
<evidence type="ECO:0000256" key="1">
    <source>
        <dbReference type="SAM" id="Coils"/>
    </source>
</evidence>
<keyword evidence="1" id="KW-0175">Coiled coil</keyword>
<evidence type="ECO:0000256" key="2">
    <source>
        <dbReference type="SAM" id="MobiDB-lite"/>
    </source>
</evidence>
<evidence type="ECO:0000313" key="4">
    <source>
        <dbReference type="EMBL" id="GGA09904.1"/>
    </source>
</evidence>
<feature type="region of interest" description="Disordered" evidence="2">
    <location>
        <begin position="62"/>
        <end position="81"/>
    </location>
</feature>
<name>A0ABQ1FG43_9SPHN</name>